<reference evidence="7 8" key="1">
    <citation type="submission" date="2019-04" db="EMBL/GenBank/DDBJ databases">
        <authorList>
            <person name="Feng G."/>
            <person name="Zhu H."/>
        </authorList>
    </citation>
    <scope>NUCLEOTIDE SEQUENCE [LARGE SCALE GENOMIC DNA]</scope>
    <source>
        <strain evidence="7 8">6HR-1</strain>
    </source>
</reference>
<dbReference type="EMBL" id="SRLB01000031">
    <property type="protein sequence ID" value="TGD95256.1"/>
    <property type="molecule type" value="Genomic_DNA"/>
</dbReference>
<accession>A0A4Z0NHK9</accession>
<keyword evidence="5" id="KW-0411">Iron-sulfur</keyword>
<keyword evidence="4" id="KW-0408">Iron</keyword>
<dbReference type="InterPro" id="IPR012675">
    <property type="entry name" value="Beta-grasp_dom_sf"/>
</dbReference>
<protein>
    <submittedName>
        <fullName evidence="7">2Fe-2S iron-sulfur cluster binding domain-containing protein</fullName>
    </submittedName>
</protein>
<dbReference type="RefSeq" id="WP_135418813.1">
    <property type="nucleotide sequence ID" value="NZ_SRLB01000031.1"/>
</dbReference>
<dbReference type="OrthoDB" id="9792018at2"/>
<evidence type="ECO:0000256" key="3">
    <source>
        <dbReference type="ARBA" id="ARBA00023002"/>
    </source>
</evidence>
<dbReference type="Gene3D" id="1.10.150.120">
    <property type="entry name" value="[2Fe-2S]-binding domain"/>
    <property type="match status" value="1"/>
</dbReference>
<dbReference type="InterPro" id="IPR051452">
    <property type="entry name" value="Diverse_Oxidoreductases"/>
</dbReference>
<evidence type="ECO:0000313" key="8">
    <source>
        <dbReference type="Proteomes" id="UP000297535"/>
    </source>
</evidence>
<evidence type="ECO:0000259" key="6">
    <source>
        <dbReference type="PROSITE" id="PS51085"/>
    </source>
</evidence>
<gene>
    <name evidence="7" type="ORF">EU555_28765</name>
</gene>
<dbReference type="InterPro" id="IPR036010">
    <property type="entry name" value="2Fe-2S_ferredoxin-like_sf"/>
</dbReference>
<dbReference type="Gene3D" id="3.10.20.30">
    <property type="match status" value="1"/>
</dbReference>
<dbReference type="PANTHER" id="PTHR44379">
    <property type="entry name" value="OXIDOREDUCTASE WITH IRON-SULFUR SUBUNIT"/>
    <property type="match status" value="1"/>
</dbReference>
<keyword evidence="2" id="KW-0479">Metal-binding</keyword>
<dbReference type="Pfam" id="PF00111">
    <property type="entry name" value="Fer2"/>
    <property type="match status" value="1"/>
</dbReference>
<dbReference type="CDD" id="cd00207">
    <property type="entry name" value="fer2"/>
    <property type="match status" value="1"/>
</dbReference>
<evidence type="ECO:0000313" key="7">
    <source>
        <dbReference type="EMBL" id="TGD95256.1"/>
    </source>
</evidence>
<proteinExistence type="predicted"/>
<evidence type="ECO:0000256" key="4">
    <source>
        <dbReference type="ARBA" id="ARBA00023004"/>
    </source>
</evidence>
<dbReference type="SUPFAM" id="SSF54292">
    <property type="entry name" value="2Fe-2S ferredoxin-like"/>
    <property type="match status" value="1"/>
</dbReference>
<dbReference type="AlphaFoldDB" id="A0A4Z0NHK9"/>
<dbReference type="InterPro" id="IPR036884">
    <property type="entry name" value="2Fe-2S-bd_dom_sf"/>
</dbReference>
<dbReference type="SUPFAM" id="SSF47741">
    <property type="entry name" value="CO dehydrogenase ISP C-domain like"/>
    <property type="match status" value="1"/>
</dbReference>
<dbReference type="GO" id="GO:0051537">
    <property type="term" value="F:2 iron, 2 sulfur cluster binding"/>
    <property type="evidence" value="ECO:0007669"/>
    <property type="project" value="UniProtKB-KW"/>
</dbReference>
<dbReference type="GO" id="GO:0046872">
    <property type="term" value="F:metal ion binding"/>
    <property type="evidence" value="ECO:0007669"/>
    <property type="project" value="UniProtKB-KW"/>
</dbReference>
<dbReference type="Proteomes" id="UP000297535">
    <property type="component" value="Unassembled WGS sequence"/>
</dbReference>
<evidence type="ECO:0000256" key="5">
    <source>
        <dbReference type="ARBA" id="ARBA00023014"/>
    </source>
</evidence>
<dbReference type="InterPro" id="IPR006058">
    <property type="entry name" value="2Fe2S_fd_BS"/>
</dbReference>
<keyword evidence="8" id="KW-1185">Reference proteome</keyword>
<evidence type="ECO:0000256" key="2">
    <source>
        <dbReference type="ARBA" id="ARBA00022723"/>
    </source>
</evidence>
<dbReference type="PROSITE" id="PS51085">
    <property type="entry name" value="2FE2S_FER_2"/>
    <property type="match status" value="1"/>
</dbReference>
<dbReference type="InterPro" id="IPR001041">
    <property type="entry name" value="2Fe-2S_ferredoxin-type"/>
</dbReference>
<organism evidence="7 8">
    <name type="scientific">Methylobacterium nonmethylotrophicum</name>
    <dbReference type="NCBI Taxonomy" id="1141884"/>
    <lineage>
        <taxon>Bacteria</taxon>
        <taxon>Pseudomonadati</taxon>
        <taxon>Pseudomonadota</taxon>
        <taxon>Alphaproteobacteria</taxon>
        <taxon>Hyphomicrobiales</taxon>
        <taxon>Methylobacteriaceae</taxon>
        <taxon>Methylobacterium</taxon>
    </lineage>
</organism>
<keyword evidence="1" id="KW-0001">2Fe-2S</keyword>
<dbReference type="PANTHER" id="PTHR44379:SF6">
    <property type="entry name" value="BLR6046 PROTEIN"/>
    <property type="match status" value="1"/>
</dbReference>
<dbReference type="GO" id="GO:0016491">
    <property type="term" value="F:oxidoreductase activity"/>
    <property type="evidence" value="ECO:0007669"/>
    <property type="project" value="UniProtKB-KW"/>
</dbReference>
<name>A0A4Z0NHK9_9HYPH</name>
<comment type="caution">
    <text evidence="7">The sequence shown here is derived from an EMBL/GenBank/DDBJ whole genome shotgun (WGS) entry which is preliminary data.</text>
</comment>
<dbReference type="PROSITE" id="PS00197">
    <property type="entry name" value="2FE2S_FER_1"/>
    <property type="match status" value="1"/>
</dbReference>
<dbReference type="Pfam" id="PF01799">
    <property type="entry name" value="Fer2_2"/>
    <property type="match status" value="1"/>
</dbReference>
<evidence type="ECO:0000256" key="1">
    <source>
        <dbReference type="ARBA" id="ARBA00022714"/>
    </source>
</evidence>
<keyword evidence="3" id="KW-0560">Oxidoreductase</keyword>
<sequence>METARFFLNGEPRSLTVEDPDEPLLYVLRDRLGLRATRYGCGQGLCGSCTVIVDGRAARACDLPLWSIEGRDVVTPDAGDAVSPVLGRVRAALAAERAGQCGYCLPGIAMSLAALFAAEPAPTGAAIRAALARNLCRCGAHPRVLRAIARLEHS</sequence>
<feature type="domain" description="2Fe-2S ferredoxin-type" evidence="6">
    <location>
        <begin position="2"/>
        <end position="79"/>
    </location>
</feature>
<dbReference type="InterPro" id="IPR002888">
    <property type="entry name" value="2Fe-2S-bd"/>
</dbReference>